<sequence>MLKLLKVGDDPRKYLEFTEIRNEINKLSHPAAEQVDFSNIESLAKTLFTKNGVDLQTATYLTFAKTRLNGLEGFMEGCEIIAKLITNHWQQLWPTDETVRINILDWLNIRVDQEVRDFPYTVNHIALLIQLEQPLKKIVDKLKNEQLKKTPKIFELLEYLKNTRMTLEKRLMEKQKVVKKEPSVSLPKKEETKIYTSPISIQPVATNSPQIHYVTKIIPAPQQKTSRFKGWHGLIIGSLMTGILLLGINSYWQHAARPEKVELALFTPLSKPSVSLLSKSYELQIQFKQINPEIFQQQLQQLYTLSPLATRYYGDNLVYITQNLWPKNKISQDMAQDWQKWLDIQRQDRFMRDGYYKAKRQLQKLEDTLTKAEEQNQTLTISQVRSAIYDIKTQLDREVPLEELLRQLSVTKNASPILIKNIDDRFNTLLSHYHELRKEK</sequence>
<proteinExistence type="predicted"/>
<evidence type="ECO:0000313" key="5">
    <source>
        <dbReference type="Proteomes" id="UP000030901"/>
    </source>
</evidence>
<feature type="coiled-coil region" evidence="1">
    <location>
        <begin position="355"/>
        <end position="382"/>
    </location>
</feature>
<dbReference type="HOGENOM" id="CLU_037314_0_1_6"/>
<dbReference type="InterPro" id="IPR010657">
    <property type="entry name" value="ImpA_N"/>
</dbReference>
<dbReference type="PANTHER" id="PTHR37024:SF5">
    <property type="entry name" value="IMPA N-TERMINAL DOMAIN-CONTAINING PROTEIN"/>
    <property type="match status" value="1"/>
</dbReference>
<dbReference type="KEGG" id="fpp:FPB0191_01756"/>
<dbReference type="EMBL" id="CP009056">
    <property type="protein sequence ID" value="AJA45572.1"/>
    <property type="molecule type" value="Genomic_DNA"/>
</dbReference>
<dbReference type="Proteomes" id="UP000030901">
    <property type="component" value="Chromosome"/>
</dbReference>
<dbReference type="STRING" id="1267021.FPB0191_01756"/>
<dbReference type="AlphaFoldDB" id="A0A0A7S407"/>
<evidence type="ECO:0000259" key="2">
    <source>
        <dbReference type="Pfam" id="PF06812"/>
    </source>
</evidence>
<evidence type="ECO:0000313" key="4">
    <source>
        <dbReference type="EMBL" id="AJA45572.1"/>
    </source>
</evidence>
<evidence type="ECO:0008006" key="6">
    <source>
        <dbReference type="Google" id="ProtNLM"/>
    </source>
</evidence>
<feature type="domain" description="ImpA C-terminal" evidence="3">
    <location>
        <begin position="296"/>
        <end position="437"/>
    </location>
</feature>
<evidence type="ECO:0000259" key="3">
    <source>
        <dbReference type="Pfam" id="PF12486"/>
    </source>
</evidence>
<feature type="domain" description="ImpA N-terminal" evidence="2">
    <location>
        <begin position="7"/>
        <end position="108"/>
    </location>
</feature>
<dbReference type="InterPro" id="IPR021069">
    <property type="entry name" value="ImpA_C"/>
</dbReference>
<dbReference type="RefSeq" id="WP_162485173.1">
    <property type="nucleotide sequence ID" value="NZ_CAMKYH010000005.1"/>
</dbReference>
<keyword evidence="1" id="KW-0175">Coiled coil</keyword>
<evidence type="ECO:0000256" key="1">
    <source>
        <dbReference type="SAM" id="Coils"/>
    </source>
</evidence>
<dbReference type="PANTHER" id="PTHR37024">
    <property type="entry name" value="TYPE VI SECRETION SYSTEM DUF2094 AND IMPA-RELATED DOMAIN PROTEIN"/>
    <property type="match status" value="1"/>
</dbReference>
<dbReference type="Pfam" id="PF12486">
    <property type="entry name" value="VasL"/>
    <property type="match status" value="1"/>
</dbReference>
<protein>
    <recommendedName>
        <fullName evidence="6">ImpA N-terminal domain-containing protein</fullName>
    </recommendedName>
</protein>
<keyword evidence="5" id="KW-1185">Reference proteome</keyword>
<name>A0A0A7S407_FRIPE</name>
<gene>
    <name evidence="4" type="ORF">FPB0191_01756</name>
</gene>
<organism evidence="4 5">
    <name type="scientific">Frischella perrara</name>
    <dbReference type="NCBI Taxonomy" id="1267021"/>
    <lineage>
        <taxon>Bacteria</taxon>
        <taxon>Pseudomonadati</taxon>
        <taxon>Pseudomonadota</taxon>
        <taxon>Gammaproteobacteria</taxon>
        <taxon>Orbales</taxon>
        <taxon>Orbaceae</taxon>
        <taxon>Frischella</taxon>
    </lineage>
</organism>
<dbReference type="Pfam" id="PF06812">
    <property type="entry name" value="ImpA_N"/>
    <property type="match status" value="1"/>
</dbReference>
<accession>A0A0A7S407</accession>
<reference evidence="4 5" key="1">
    <citation type="journal article" date="2014" name="Appl. Environ. Microbiol.">
        <title>Gut symbionts from distinct hosts exhibit genotoxic activity via divergent colibactin biosynthetic pathways.</title>
        <authorList>
            <person name="Engel P."/>
            <person name="Vizcaino M.I."/>
            <person name="Crawford J.M."/>
        </authorList>
    </citation>
    <scope>NUCLEOTIDE SEQUENCE [LARGE SCALE GENOMIC DNA]</scope>
    <source>
        <strain evidence="4 5">PEB0191</strain>
    </source>
</reference>